<dbReference type="InterPro" id="IPR020603">
    <property type="entry name" value="MraZ_dom"/>
</dbReference>
<evidence type="ECO:0000256" key="2">
    <source>
        <dbReference type="ARBA" id="ARBA00022490"/>
    </source>
</evidence>
<dbReference type="InterPro" id="IPR038619">
    <property type="entry name" value="MraZ_sf"/>
</dbReference>
<comment type="subunit">
    <text evidence="7">Forms oligomers.</text>
</comment>
<comment type="similarity">
    <text evidence="7">Belongs to the MraZ family.</text>
</comment>
<dbReference type="GO" id="GO:0005737">
    <property type="term" value="C:cytoplasm"/>
    <property type="evidence" value="ECO:0007669"/>
    <property type="project" value="UniProtKB-UniRule"/>
</dbReference>
<dbReference type="Gene3D" id="3.40.1550.20">
    <property type="entry name" value="Transcriptional regulator MraZ domain"/>
    <property type="match status" value="1"/>
</dbReference>
<dbReference type="Pfam" id="PF02381">
    <property type="entry name" value="MraZ"/>
    <property type="match status" value="2"/>
</dbReference>
<name>A0A450VWR3_9GAMM</name>
<dbReference type="InterPro" id="IPR003444">
    <property type="entry name" value="MraZ"/>
</dbReference>
<dbReference type="PANTHER" id="PTHR34701:SF1">
    <property type="entry name" value="TRANSCRIPTIONAL REGULATOR MRAZ"/>
    <property type="match status" value="1"/>
</dbReference>
<organism evidence="9">
    <name type="scientific">Candidatus Kentrum sp. LPFa</name>
    <dbReference type="NCBI Taxonomy" id="2126335"/>
    <lineage>
        <taxon>Bacteria</taxon>
        <taxon>Pseudomonadati</taxon>
        <taxon>Pseudomonadota</taxon>
        <taxon>Gammaproteobacteria</taxon>
        <taxon>Candidatus Kentrum</taxon>
    </lineage>
</organism>
<dbReference type="InterPro" id="IPR035644">
    <property type="entry name" value="MraZ_C"/>
</dbReference>
<dbReference type="EMBL" id="CAADFK010000006">
    <property type="protein sequence ID" value="VFK09234.1"/>
    <property type="molecule type" value="Genomic_DNA"/>
</dbReference>
<sequence>MFRGEYSLTLDPKGRLAVPSRYRERIFEHCNGKLVITISLTEHCLVVYPFPDWQKIEDDLRALPALDRKAQAISHLLIGHATECDLDGHGRVLVPQSLREFANLDKQVKIVGQVMKFELWNDGAWTRRRQELLDQVGEFLTEPSDAVRSLVL</sequence>
<proteinExistence type="inferred from homology"/>
<evidence type="ECO:0000313" key="9">
    <source>
        <dbReference type="EMBL" id="VFK09234.1"/>
    </source>
</evidence>
<keyword evidence="3" id="KW-0677">Repeat</keyword>
<evidence type="ECO:0000256" key="4">
    <source>
        <dbReference type="ARBA" id="ARBA00023015"/>
    </source>
</evidence>
<evidence type="ECO:0000256" key="6">
    <source>
        <dbReference type="ARBA" id="ARBA00023163"/>
    </source>
</evidence>
<dbReference type="GO" id="GO:0003700">
    <property type="term" value="F:DNA-binding transcription factor activity"/>
    <property type="evidence" value="ECO:0007669"/>
    <property type="project" value="UniProtKB-UniRule"/>
</dbReference>
<accession>A0A450VWR3</accession>
<dbReference type="SUPFAM" id="SSF89447">
    <property type="entry name" value="AbrB/MazE/MraZ-like"/>
    <property type="match status" value="1"/>
</dbReference>
<evidence type="ECO:0000256" key="5">
    <source>
        <dbReference type="ARBA" id="ARBA00023125"/>
    </source>
</evidence>
<feature type="domain" description="SpoVT-AbrB" evidence="8">
    <location>
        <begin position="81"/>
        <end position="124"/>
    </location>
</feature>
<dbReference type="CDD" id="cd16321">
    <property type="entry name" value="MraZ_C"/>
    <property type="match status" value="1"/>
</dbReference>
<keyword evidence="2 7" id="KW-0963">Cytoplasm</keyword>
<keyword evidence="4 7" id="KW-0805">Transcription regulation</keyword>
<dbReference type="HAMAP" id="MF_01008">
    <property type="entry name" value="MraZ"/>
    <property type="match status" value="1"/>
</dbReference>
<dbReference type="InterPro" id="IPR035642">
    <property type="entry name" value="MraZ_N"/>
</dbReference>
<dbReference type="CDD" id="cd16320">
    <property type="entry name" value="MraZ_N"/>
    <property type="match status" value="1"/>
</dbReference>
<dbReference type="AlphaFoldDB" id="A0A450VWR3"/>
<evidence type="ECO:0000256" key="1">
    <source>
        <dbReference type="ARBA" id="ARBA00013860"/>
    </source>
</evidence>
<reference evidence="9" key="1">
    <citation type="submission" date="2019-02" db="EMBL/GenBank/DDBJ databases">
        <authorList>
            <person name="Gruber-Vodicka R. H."/>
            <person name="Seah K. B. B."/>
        </authorList>
    </citation>
    <scope>NUCLEOTIDE SEQUENCE</scope>
    <source>
        <strain evidence="9">BECK_S313</strain>
    </source>
</reference>
<dbReference type="GO" id="GO:2000143">
    <property type="term" value="P:negative regulation of DNA-templated transcription initiation"/>
    <property type="evidence" value="ECO:0007669"/>
    <property type="project" value="TreeGrafter"/>
</dbReference>
<gene>
    <name evidence="7" type="primary">mraZ</name>
    <name evidence="9" type="ORF">BECKLPF1236B_GA0070989_100636</name>
</gene>
<protein>
    <recommendedName>
        <fullName evidence="1 7">Transcriptional regulator MraZ</fullName>
    </recommendedName>
</protein>
<evidence type="ECO:0000256" key="3">
    <source>
        <dbReference type="ARBA" id="ARBA00022737"/>
    </source>
</evidence>
<keyword evidence="6 7" id="KW-0804">Transcription</keyword>
<dbReference type="GO" id="GO:0000976">
    <property type="term" value="F:transcription cis-regulatory region binding"/>
    <property type="evidence" value="ECO:0007669"/>
    <property type="project" value="TreeGrafter"/>
</dbReference>
<evidence type="ECO:0000256" key="7">
    <source>
        <dbReference type="HAMAP-Rule" id="MF_01008"/>
    </source>
</evidence>
<dbReference type="InterPro" id="IPR037914">
    <property type="entry name" value="SpoVT-AbrB_sf"/>
</dbReference>
<dbReference type="InterPro" id="IPR007159">
    <property type="entry name" value="SpoVT-AbrB_dom"/>
</dbReference>
<evidence type="ECO:0000259" key="8">
    <source>
        <dbReference type="PROSITE" id="PS51740"/>
    </source>
</evidence>
<keyword evidence="5 7" id="KW-0238">DNA-binding</keyword>
<dbReference type="GO" id="GO:0009295">
    <property type="term" value="C:nucleoid"/>
    <property type="evidence" value="ECO:0007669"/>
    <property type="project" value="UniProtKB-SubCell"/>
</dbReference>
<dbReference type="PROSITE" id="PS51740">
    <property type="entry name" value="SPOVT_ABRB"/>
    <property type="match status" value="2"/>
</dbReference>
<dbReference type="PANTHER" id="PTHR34701">
    <property type="entry name" value="TRANSCRIPTIONAL REGULATOR MRAZ"/>
    <property type="match status" value="1"/>
</dbReference>
<dbReference type="NCBIfam" id="TIGR00242">
    <property type="entry name" value="division/cell wall cluster transcriptional repressor MraZ"/>
    <property type="match status" value="1"/>
</dbReference>
<feature type="domain" description="SpoVT-AbrB" evidence="8">
    <location>
        <begin position="5"/>
        <end position="52"/>
    </location>
</feature>
<comment type="subcellular location">
    <subcellularLocation>
        <location evidence="7">Cytoplasm</location>
        <location evidence="7">Nucleoid</location>
    </subcellularLocation>
</comment>